<dbReference type="PATRIC" id="fig|273678.4.peg.2070"/>
<dbReference type="EMBL" id="JYJB01000009">
    <property type="protein sequence ID" value="KJL47277.1"/>
    <property type="molecule type" value="Genomic_DNA"/>
</dbReference>
<feature type="compositionally biased region" description="Polar residues" evidence="1">
    <location>
        <begin position="1"/>
        <end position="22"/>
    </location>
</feature>
<protein>
    <submittedName>
        <fullName evidence="2">Uncharacterized protein</fullName>
    </submittedName>
</protein>
<evidence type="ECO:0000256" key="1">
    <source>
        <dbReference type="SAM" id="MobiDB-lite"/>
    </source>
</evidence>
<organism evidence="2 3">
    <name type="scientific">Microbacterium hydrocarbonoxydans</name>
    <dbReference type="NCBI Taxonomy" id="273678"/>
    <lineage>
        <taxon>Bacteria</taxon>
        <taxon>Bacillati</taxon>
        <taxon>Actinomycetota</taxon>
        <taxon>Actinomycetes</taxon>
        <taxon>Micrococcales</taxon>
        <taxon>Microbacteriaceae</taxon>
        <taxon>Microbacterium</taxon>
    </lineage>
</organism>
<sequence length="98" mass="10752">MSVTTRTAHGSVRQETAPTSRVGQAPDEPAYELVDLDRYVVMHDGPVGYVEVVPPVFVCYAGHPYAKAEEVGQRHDFQSAVQTVIEHAASSRRTRLTA</sequence>
<dbReference type="AlphaFoldDB" id="A0A0M2HKL2"/>
<dbReference type="Proteomes" id="UP000033900">
    <property type="component" value="Unassembled WGS sequence"/>
</dbReference>
<evidence type="ECO:0000313" key="2">
    <source>
        <dbReference type="EMBL" id="KJL47277.1"/>
    </source>
</evidence>
<feature type="region of interest" description="Disordered" evidence="1">
    <location>
        <begin position="1"/>
        <end position="28"/>
    </location>
</feature>
<name>A0A0M2HKL2_9MICO</name>
<accession>A0A0M2HKL2</accession>
<evidence type="ECO:0000313" key="3">
    <source>
        <dbReference type="Proteomes" id="UP000033900"/>
    </source>
</evidence>
<dbReference type="OrthoDB" id="5070517at2"/>
<proteinExistence type="predicted"/>
<reference evidence="2 3" key="1">
    <citation type="submission" date="2015-02" db="EMBL/GenBank/DDBJ databases">
        <title>Draft genome sequences of ten Microbacterium spp. with emphasis on heavy metal contaminated environments.</title>
        <authorList>
            <person name="Corretto E."/>
        </authorList>
    </citation>
    <scope>NUCLEOTIDE SEQUENCE [LARGE SCALE GENOMIC DNA]</scope>
    <source>
        <strain evidence="2 3">SA35</strain>
    </source>
</reference>
<dbReference type="RefSeq" id="WP_045257691.1">
    <property type="nucleotide sequence ID" value="NZ_JYJB01000009.1"/>
</dbReference>
<gene>
    <name evidence="2" type="ORF">RS84_02067</name>
</gene>
<keyword evidence="3" id="KW-1185">Reference proteome</keyword>
<comment type="caution">
    <text evidence="2">The sequence shown here is derived from an EMBL/GenBank/DDBJ whole genome shotgun (WGS) entry which is preliminary data.</text>
</comment>
<dbReference type="STRING" id="273678.RS84_02067"/>